<dbReference type="Gene3D" id="3.40.50.1700">
    <property type="entry name" value="Glycoside hydrolase family 3 C-terminal domain"/>
    <property type="match status" value="1"/>
</dbReference>
<dbReference type="SUPFAM" id="SSF52279">
    <property type="entry name" value="Beta-D-glucan exohydrolase, C-terminal domain"/>
    <property type="match status" value="1"/>
</dbReference>
<dbReference type="Gene3D" id="3.20.20.300">
    <property type="entry name" value="Glycoside hydrolase, family 3, N-terminal domain"/>
    <property type="match status" value="1"/>
</dbReference>
<dbReference type="InterPro" id="IPR051915">
    <property type="entry name" value="Cellulose_Degrad_GH3"/>
</dbReference>
<dbReference type="EMBL" id="FUZO01000002">
    <property type="protein sequence ID" value="SKC70851.1"/>
    <property type="molecule type" value="Genomic_DNA"/>
</dbReference>
<evidence type="ECO:0000259" key="3">
    <source>
        <dbReference type="Pfam" id="PF00933"/>
    </source>
</evidence>
<proteinExistence type="predicted"/>
<organism evidence="5 6">
    <name type="scientific">Plantibacter cousiniae</name>
    <name type="common">nom. nud.</name>
    <dbReference type="NCBI Taxonomy" id="199709"/>
    <lineage>
        <taxon>Bacteria</taxon>
        <taxon>Bacillati</taxon>
        <taxon>Actinomycetota</taxon>
        <taxon>Actinomycetes</taxon>
        <taxon>Micrococcales</taxon>
        <taxon>Microbacteriaceae</taxon>
        <taxon>Plantibacter</taxon>
    </lineage>
</organism>
<dbReference type="Pfam" id="PF01915">
    <property type="entry name" value="Glyco_hydro_3_C"/>
    <property type="match status" value="1"/>
</dbReference>
<dbReference type="InterPro" id="IPR036962">
    <property type="entry name" value="Glyco_hydro_3_N_sf"/>
</dbReference>
<feature type="region of interest" description="Disordered" evidence="2">
    <location>
        <begin position="414"/>
        <end position="434"/>
    </location>
</feature>
<evidence type="ECO:0000256" key="2">
    <source>
        <dbReference type="SAM" id="MobiDB-lite"/>
    </source>
</evidence>
<sequence>MTRSSSELSLRERVGQINQRLKGWEAVEWVDGAPRVTDVLRREVDRWGGIGAIYGVLRADPWSQVRWSNGIPPERSAEAYAAVQEVVRTRGSGLPTLFVEEVPHGLMALGGTTLPVNLALGAGMDVDLVEGLGAEVAAEARARGTHVALVSGLDVLRDPRWGRAEECFSEDPALAALLVEATVRGMQGRNPHGQLAHNRIAVVAKHLAGQGAGIGGRNGSGAPIGRRELGEIHLRPAYAAARAGVSGFMAAYNDIDGVPCSANADLLTGVLREDWGWEGIVMADGTAVDRLRDSTPDPASAAALAITAGVDLSLWDEAFTHVEEAVERGLLDQALVTRAADRVLALKRRVGLLEEAQQEHAVAGPPEGRPPREFLELAHRAAAQSCVLVQDDGVLPLSASAVVAVIGPNADDLEAQLGDYTPPRPDDDPQPSTVRSALEARHGTGHVRYAQGASHRSRLPGHAAEQVDAALSGADAAVVVLGGTSRRRYDDDFADNGAVDGPAPDTTNGEGVDLSRLALPESQLDLLRAARAAAPVVIAVLIDGRPRPLEPLVALADALIVAPFPGPNGGAAIVDVLATGVGGGLLPATFPSTDGVLPVAHDERRETARGYVDAPHPVGRLFGSGTSAVSVRLRPVEATLTAQALREGGTVTLTADLVNDTDRTVSVPVPLYGRRHELGVRPRRRSVLAVERVQVAARSTAVVRFILGLDGLGSWADGRPVPAPAEVVAWTAPSHDPPSDALVVRITDQEGGTGWEH</sequence>
<evidence type="ECO:0000313" key="6">
    <source>
        <dbReference type="Proteomes" id="UP000190827"/>
    </source>
</evidence>
<dbReference type="InterPro" id="IPR002772">
    <property type="entry name" value="Glyco_hydro_3_C"/>
</dbReference>
<dbReference type="PANTHER" id="PTHR30620">
    <property type="entry name" value="PERIPLASMIC BETA-GLUCOSIDASE-RELATED"/>
    <property type="match status" value="1"/>
</dbReference>
<evidence type="ECO:0000259" key="4">
    <source>
        <dbReference type="Pfam" id="PF01915"/>
    </source>
</evidence>
<dbReference type="PRINTS" id="PR00133">
    <property type="entry name" value="GLHYDRLASE3"/>
</dbReference>
<dbReference type="SUPFAM" id="SSF51445">
    <property type="entry name" value="(Trans)glycosidases"/>
    <property type="match status" value="1"/>
</dbReference>
<dbReference type="InterPro" id="IPR001764">
    <property type="entry name" value="Glyco_hydro_3_N"/>
</dbReference>
<accession>A0ABY1LQZ9</accession>
<protein>
    <submittedName>
        <fullName evidence="5">Beta-glucosidase</fullName>
    </submittedName>
</protein>
<name>A0ABY1LQZ9_9MICO</name>
<gene>
    <name evidence="5" type="ORF">SAMN06295973_3248</name>
</gene>
<reference evidence="5 6" key="1">
    <citation type="submission" date="2017-02" db="EMBL/GenBank/DDBJ databases">
        <authorList>
            <person name="Varghese N."/>
            <person name="Submissions S."/>
        </authorList>
    </citation>
    <scope>NUCLEOTIDE SEQUENCE [LARGE SCALE GENOMIC DNA]</scope>
    <source>
        <strain evidence="5 6">VKM Ac-1787</strain>
    </source>
</reference>
<dbReference type="InterPro" id="IPR036881">
    <property type="entry name" value="Glyco_hydro_3_C_sf"/>
</dbReference>
<dbReference type="Proteomes" id="UP000190827">
    <property type="component" value="Unassembled WGS sequence"/>
</dbReference>
<comment type="caution">
    <text evidence="5">The sequence shown here is derived from an EMBL/GenBank/DDBJ whole genome shotgun (WGS) entry which is preliminary data.</text>
</comment>
<evidence type="ECO:0000256" key="1">
    <source>
        <dbReference type="ARBA" id="ARBA00022801"/>
    </source>
</evidence>
<dbReference type="Pfam" id="PF00933">
    <property type="entry name" value="Glyco_hydro_3"/>
    <property type="match status" value="1"/>
</dbReference>
<dbReference type="RefSeq" id="WP_079706910.1">
    <property type="nucleotide sequence ID" value="NZ_FUZO01000002.1"/>
</dbReference>
<feature type="domain" description="Glycoside hydrolase family 3 C-terminal" evidence="4">
    <location>
        <begin position="387"/>
        <end position="604"/>
    </location>
</feature>
<keyword evidence="6" id="KW-1185">Reference proteome</keyword>
<feature type="domain" description="Glycoside hydrolase family 3 N-terminal" evidence="3">
    <location>
        <begin position="75"/>
        <end position="345"/>
    </location>
</feature>
<keyword evidence="1" id="KW-0378">Hydrolase</keyword>
<dbReference type="InterPro" id="IPR017853">
    <property type="entry name" value="GH"/>
</dbReference>
<evidence type="ECO:0000313" key="5">
    <source>
        <dbReference type="EMBL" id="SKC70851.1"/>
    </source>
</evidence>
<dbReference type="PANTHER" id="PTHR30620:SF123">
    <property type="entry name" value="BETA-XYLOSIDASE"/>
    <property type="match status" value="1"/>
</dbReference>